<evidence type="ECO:0000313" key="2">
    <source>
        <dbReference type="Proteomes" id="UP000069850"/>
    </source>
</evidence>
<dbReference type="AlphaFoldDB" id="A0A0X3BM46"/>
<name>A0A0X3BM46_9EURY</name>
<protein>
    <submittedName>
        <fullName evidence="1">Uncharacterized protein</fullName>
    </submittedName>
</protein>
<dbReference type="EMBL" id="LT158599">
    <property type="protein sequence ID" value="CVK33212.1"/>
    <property type="molecule type" value="Genomic_DNA"/>
</dbReference>
<dbReference type="Proteomes" id="UP000069850">
    <property type="component" value="Chromosome 1"/>
</dbReference>
<dbReference type="KEGG" id="mema:MMAB1_1999"/>
<organism evidence="1 2">
    <name type="scientific">Methanoculleus bourgensis</name>
    <dbReference type="NCBI Taxonomy" id="83986"/>
    <lineage>
        <taxon>Archaea</taxon>
        <taxon>Methanobacteriati</taxon>
        <taxon>Methanobacteriota</taxon>
        <taxon>Stenosarchaea group</taxon>
        <taxon>Methanomicrobia</taxon>
        <taxon>Methanomicrobiales</taxon>
        <taxon>Methanomicrobiaceae</taxon>
        <taxon>Methanoculleus</taxon>
    </lineage>
</organism>
<sequence length="106" mass="12247">MNYAEILAGREDPLPVCARIVQALENFEEFPFLLESVYREASELDDDDLDRLRFGLVRLQVYADIHRYEDMEAAQQMKYVASVLERILFGRLLLEGEEAGGKQQCC</sequence>
<gene>
    <name evidence="1" type="ORF">MMAB1_1999</name>
</gene>
<dbReference type="GeneID" id="27137738"/>
<reference evidence="1 2" key="1">
    <citation type="submission" date="2016-01" db="EMBL/GenBank/DDBJ databases">
        <authorList>
            <person name="Manzoor S."/>
        </authorList>
    </citation>
    <scope>NUCLEOTIDE SEQUENCE [LARGE SCALE GENOMIC DNA]</scope>
    <source>
        <strain evidence="1">Methanoculleus sp MAB1</strain>
    </source>
</reference>
<evidence type="ECO:0000313" key="1">
    <source>
        <dbReference type="EMBL" id="CVK33212.1"/>
    </source>
</evidence>
<dbReference type="RefSeq" id="WP_062264058.1">
    <property type="nucleotide sequence ID" value="NZ_DAIMMY010000019.1"/>
</dbReference>
<accession>A0A0X3BM46</accession>
<proteinExistence type="predicted"/>